<dbReference type="CDD" id="cd14752">
    <property type="entry name" value="GH31_N"/>
    <property type="match status" value="1"/>
</dbReference>
<organism evidence="9 10">
    <name type="scientific">Paenibacillus haidiansis</name>
    <dbReference type="NCBI Taxonomy" id="1574488"/>
    <lineage>
        <taxon>Bacteria</taxon>
        <taxon>Bacillati</taxon>
        <taxon>Bacillota</taxon>
        <taxon>Bacilli</taxon>
        <taxon>Bacillales</taxon>
        <taxon>Paenibacillaceae</taxon>
        <taxon>Paenibacillus</taxon>
    </lineage>
</organism>
<dbReference type="InterPro" id="IPR048395">
    <property type="entry name" value="Glyco_hydro_31_C"/>
</dbReference>
<dbReference type="EMBL" id="JAZHPZ010000020">
    <property type="protein sequence ID" value="MEF2968909.1"/>
    <property type="molecule type" value="Genomic_DNA"/>
</dbReference>
<evidence type="ECO:0000256" key="3">
    <source>
        <dbReference type="ARBA" id="ARBA00023295"/>
    </source>
</evidence>
<dbReference type="InterPro" id="IPR011013">
    <property type="entry name" value="Gal_mutarotase_sf_dom"/>
</dbReference>
<dbReference type="Proteomes" id="UP001306950">
    <property type="component" value="Unassembled WGS sequence"/>
</dbReference>
<feature type="domain" description="Glycoside hydrolase family 31 N-terminal" evidence="6">
    <location>
        <begin position="52"/>
        <end position="208"/>
    </location>
</feature>
<dbReference type="InterPro" id="IPR017853">
    <property type="entry name" value="GH"/>
</dbReference>
<feature type="domain" description="DUF5110" evidence="7">
    <location>
        <begin position="687"/>
        <end position="742"/>
    </location>
</feature>
<comment type="similarity">
    <text evidence="1 4">Belongs to the glycosyl hydrolase 31 family.</text>
</comment>
<keyword evidence="10" id="KW-1185">Reference proteome</keyword>
<feature type="domain" description="Glycoside hydrolase family 31 TIM barrel" evidence="5">
    <location>
        <begin position="250"/>
        <end position="576"/>
    </location>
</feature>
<dbReference type="Pfam" id="PF21365">
    <property type="entry name" value="Glyco_hydro_31_3rd"/>
    <property type="match status" value="1"/>
</dbReference>
<evidence type="ECO:0000256" key="1">
    <source>
        <dbReference type="ARBA" id="ARBA00007806"/>
    </source>
</evidence>
<dbReference type="CDD" id="cd06604">
    <property type="entry name" value="GH31_glucosidase_II_MalA"/>
    <property type="match status" value="1"/>
</dbReference>
<dbReference type="Pfam" id="PF17137">
    <property type="entry name" value="DUF5110"/>
    <property type="match status" value="1"/>
</dbReference>
<reference evidence="9 10" key="1">
    <citation type="submission" date="2024-02" db="EMBL/GenBank/DDBJ databases">
        <title>A nitrogen-fixing paenibacillus bacterium.</title>
        <authorList>
            <person name="Zhang W.L."/>
            <person name="Chen S.F."/>
        </authorList>
    </citation>
    <scope>NUCLEOTIDE SEQUENCE [LARGE SCALE GENOMIC DNA]</scope>
    <source>
        <strain evidence="9 10">M1</strain>
    </source>
</reference>
<dbReference type="SUPFAM" id="SSF51011">
    <property type="entry name" value="Glycosyl hydrolase domain"/>
    <property type="match status" value="1"/>
</dbReference>
<evidence type="ECO:0000259" key="8">
    <source>
        <dbReference type="Pfam" id="PF21365"/>
    </source>
</evidence>
<dbReference type="Gene3D" id="2.60.40.1180">
    <property type="entry name" value="Golgi alpha-mannosidase II"/>
    <property type="match status" value="2"/>
</dbReference>
<dbReference type="InterPro" id="IPR013780">
    <property type="entry name" value="Glyco_hydro_b"/>
</dbReference>
<dbReference type="Gene3D" id="2.60.40.1760">
    <property type="entry name" value="glycosyl hydrolase (family 31)"/>
    <property type="match status" value="1"/>
</dbReference>
<evidence type="ECO:0000313" key="10">
    <source>
        <dbReference type="Proteomes" id="UP001306950"/>
    </source>
</evidence>
<feature type="domain" description="Glycosyl hydrolase family 31 C-terminal" evidence="8">
    <location>
        <begin position="584"/>
        <end position="670"/>
    </location>
</feature>
<sequence>MQTSETIHPNQIGEVSGVVFREIGPYLNLRQGERYISIRGEEGNLTMWRVLPGVLRIACSLDGDSAALPPTPALLPHEPLTGWKIEEGEDRVEVQSGEFSLCLDKTKLSIDIAHAGGIGCGSYALVHAGSRLRCVGKMRDRAAVYGLGETTGYLDKRGERYAMWNSDVFDPHVPDMESLYQSIPLLIQHSEQGSFGLFIDHPGRLEVDLREEPDSFYAETAGGTIDLYVIAGPGMKEVVSAYTELTGRMEMPPLWALGYHQSRFSYMNQEEVQRLAQTFRDKEIPCDAIYLDIHYMDEYKVFTFDPERFPDPKQMVADLKAMGIRVVPVVDPGVKAEEGYAIYAEGAQSGYFCLTPEGERFVGDVWPGASVFPDFTDEAVRDWWGALHRFYVEHGISGIWNDMNEPSVFNTATKTIDPQVLHRNGGVPKTHEELHNLYGLLMCQATRRGLERLLQGERPFVLTRAGYAGIQRYAAVWTGDNRSYWEHMELFMAMGMNLGLSGVAFCGADTGGFMHHASGELLARWTQLGALTPFFRNHSAIDTRKQEPWSFGEEVERICREYIELRYRLMPYLYSLFYESSNSGLPVMRPLVLEYPQDRRTFNLSDQFLLGNALLVAPVCRPGREHRTVYLPEGIWYDFRTGARYEGGQHIIAHAPLDTLPLYVKAGGILPLTVPAQHTRRAEWADLNIHLYGRGGSEAAGGQIAGDFALYEDDGISGDYKHGKSNLMNLRFEETENRFTFGCRCEPKLQVGSRGGRTLLITVHALSFIPVGISGISPLPSLHHLEEEPTGWYYDKQDNHLYVKLRLADREEAGFVVEG</sequence>
<evidence type="ECO:0000313" key="9">
    <source>
        <dbReference type="EMBL" id="MEF2968909.1"/>
    </source>
</evidence>
<dbReference type="PANTHER" id="PTHR22762">
    <property type="entry name" value="ALPHA-GLUCOSIDASE"/>
    <property type="match status" value="1"/>
</dbReference>
<dbReference type="InterPro" id="IPR000322">
    <property type="entry name" value="Glyco_hydro_31_TIM"/>
</dbReference>
<dbReference type="RefSeq" id="WP_331849027.1">
    <property type="nucleotide sequence ID" value="NZ_JAZHPZ010000020.1"/>
</dbReference>
<evidence type="ECO:0000256" key="2">
    <source>
        <dbReference type="ARBA" id="ARBA00022801"/>
    </source>
</evidence>
<dbReference type="InterPro" id="IPR033403">
    <property type="entry name" value="DUF5110"/>
</dbReference>
<dbReference type="SUPFAM" id="SSF74650">
    <property type="entry name" value="Galactose mutarotase-like"/>
    <property type="match status" value="1"/>
</dbReference>
<dbReference type="PROSITE" id="PS00129">
    <property type="entry name" value="GLYCOSYL_HYDROL_F31_1"/>
    <property type="match status" value="1"/>
</dbReference>
<comment type="caution">
    <text evidence="9">The sequence shown here is derived from an EMBL/GenBank/DDBJ whole genome shotgun (WGS) entry which is preliminary data.</text>
</comment>
<evidence type="ECO:0000256" key="4">
    <source>
        <dbReference type="RuleBase" id="RU361185"/>
    </source>
</evidence>
<accession>A0ABU7W166</accession>
<protein>
    <submittedName>
        <fullName evidence="9">TIM-barrel domain-containing protein</fullName>
    </submittedName>
</protein>
<name>A0ABU7W166_9BACL</name>
<dbReference type="Pfam" id="PF13802">
    <property type="entry name" value="Gal_mutarotas_2"/>
    <property type="match status" value="1"/>
</dbReference>
<keyword evidence="2 4" id="KW-0378">Hydrolase</keyword>
<dbReference type="Pfam" id="PF01055">
    <property type="entry name" value="Glyco_hydro_31_2nd"/>
    <property type="match status" value="1"/>
</dbReference>
<keyword evidence="3 4" id="KW-0326">Glycosidase</keyword>
<evidence type="ECO:0000259" key="6">
    <source>
        <dbReference type="Pfam" id="PF13802"/>
    </source>
</evidence>
<evidence type="ECO:0000259" key="7">
    <source>
        <dbReference type="Pfam" id="PF17137"/>
    </source>
</evidence>
<dbReference type="PANTHER" id="PTHR22762:SF166">
    <property type="entry name" value="ALPHA-GLUCOSIDASE"/>
    <property type="match status" value="1"/>
</dbReference>
<dbReference type="InterPro" id="IPR025887">
    <property type="entry name" value="Glyco_hydro_31_N_dom"/>
</dbReference>
<dbReference type="InterPro" id="IPR030458">
    <property type="entry name" value="Glyco_hydro_31_AS"/>
</dbReference>
<dbReference type="Gene3D" id="3.20.20.80">
    <property type="entry name" value="Glycosidases"/>
    <property type="match status" value="1"/>
</dbReference>
<proteinExistence type="inferred from homology"/>
<evidence type="ECO:0000259" key="5">
    <source>
        <dbReference type="Pfam" id="PF01055"/>
    </source>
</evidence>
<dbReference type="SUPFAM" id="SSF51445">
    <property type="entry name" value="(Trans)glycosidases"/>
    <property type="match status" value="1"/>
</dbReference>
<gene>
    <name evidence="9" type="ORF">V3851_24280</name>
</gene>